<dbReference type="AlphaFoldDB" id="A0A8J8NAL8"/>
<keyword evidence="1" id="KW-0812">Transmembrane</keyword>
<evidence type="ECO:0000313" key="2">
    <source>
        <dbReference type="EMBL" id="TNV71438.1"/>
    </source>
</evidence>
<gene>
    <name evidence="2" type="ORF">FGO68_gene5932</name>
</gene>
<sequence length="102" mass="11932">MRLLTPLRINRPSILHIEQIGQIIRTENSYSMMNIRIITVSCSKKIKINSRGKTKSMIKFRQLHYTRQTAPVTGIRIFHIIIDYLIIIVSSNQYIASFQYPP</sequence>
<comment type="caution">
    <text evidence="2">The sequence shown here is derived from an EMBL/GenBank/DDBJ whole genome shotgun (WGS) entry which is preliminary data.</text>
</comment>
<evidence type="ECO:0000313" key="3">
    <source>
        <dbReference type="Proteomes" id="UP000785679"/>
    </source>
</evidence>
<protein>
    <submittedName>
        <fullName evidence="2">Uncharacterized protein</fullName>
    </submittedName>
</protein>
<dbReference type="Proteomes" id="UP000785679">
    <property type="component" value="Unassembled WGS sequence"/>
</dbReference>
<name>A0A8J8NAL8_HALGN</name>
<keyword evidence="3" id="KW-1185">Reference proteome</keyword>
<feature type="transmembrane region" description="Helical" evidence="1">
    <location>
        <begin position="77"/>
        <end position="96"/>
    </location>
</feature>
<organism evidence="2 3">
    <name type="scientific">Halteria grandinella</name>
    <dbReference type="NCBI Taxonomy" id="5974"/>
    <lineage>
        <taxon>Eukaryota</taxon>
        <taxon>Sar</taxon>
        <taxon>Alveolata</taxon>
        <taxon>Ciliophora</taxon>
        <taxon>Intramacronucleata</taxon>
        <taxon>Spirotrichea</taxon>
        <taxon>Stichotrichia</taxon>
        <taxon>Sporadotrichida</taxon>
        <taxon>Halteriidae</taxon>
        <taxon>Halteria</taxon>
    </lineage>
</organism>
<keyword evidence="1" id="KW-1133">Transmembrane helix</keyword>
<dbReference type="EMBL" id="RRYP01029799">
    <property type="protein sequence ID" value="TNV71438.1"/>
    <property type="molecule type" value="Genomic_DNA"/>
</dbReference>
<keyword evidence="1" id="KW-0472">Membrane</keyword>
<reference evidence="2" key="1">
    <citation type="submission" date="2019-06" db="EMBL/GenBank/DDBJ databases">
        <authorList>
            <person name="Zheng W."/>
        </authorList>
    </citation>
    <scope>NUCLEOTIDE SEQUENCE</scope>
    <source>
        <strain evidence="2">QDHG01</strain>
    </source>
</reference>
<proteinExistence type="predicted"/>
<evidence type="ECO:0000256" key="1">
    <source>
        <dbReference type="SAM" id="Phobius"/>
    </source>
</evidence>
<accession>A0A8J8NAL8</accession>